<dbReference type="AlphaFoldDB" id="A0AAV7K931"/>
<dbReference type="Proteomes" id="UP001165289">
    <property type="component" value="Unassembled WGS sequence"/>
</dbReference>
<evidence type="ECO:0000256" key="1">
    <source>
        <dbReference type="SAM" id="MobiDB-lite"/>
    </source>
</evidence>
<comment type="caution">
    <text evidence="2">The sequence shown here is derived from an EMBL/GenBank/DDBJ whole genome shotgun (WGS) entry which is preliminary data.</text>
</comment>
<gene>
    <name evidence="2" type="ORF">LOD99_559</name>
</gene>
<keyword evidence="3" id="KW-1185">Reference proteome</keyword>
<evidence type="ECO:0000313" key="2">
    <source>
        <dbReference type="EMBL" id="KAI6657817.1"/>
    </source>
</evidence>
<accession>A0AAV7K931</accession>
<feature type="region of interest" description="Disordered" evidence="1">
    <location>
        <begin position="1"/>
        <end position="20"/>
    </location>
</feature>
<reference evidence="2 3" key="1">
    <citation type="journal article" date="2023" name="BMC Biol.">
        <title>The compact genome of the sponge Oopsacas minuta (Hexactinellida) is lacking key metazoan core genes.</title>
        <authorList>
            <person name="Santini S."/>
            <person name="Schenkelaars Q."/>
            <person name="Jourda C."/>
            <person name="Duchesne M."/>
            <person name="Belahbib H."/>
            <person name="Rocher C."/>
            <person name="Selva M."/>
            <person name="Riesgo A."/>
            <person name="Vervoort M."/>
            <person name="Leys S.P."/>
            <person name="Kodjabachian L."/>
            <person name="Le Bivic A."/>
            <person name="Borchiellini C."/>
            <person name="Claverie J.M."/>
            <person name="Renard E."/>
        </authorList>
    </citation>
    <scope>NUCLEOTIDE SEQUENCE [LARGE SCALE GENOMIC DNA]</scope>
    <source>
        <strain evidence="2">SPO-2</strain>
    </source>
</reference>
<dbReference type="EMBL" id="JAKMXF010000111">
    <property type="protein sequence ID" value="KAI6657817.1"/>
    <property type="molecule type" value="Genomic_DNA"/>
</dbReference>
<sequence>MPISPSFPFDGKVPLAGSRKRQHSQLVTSINDDTKRILIAKEDEKLVLLREIKENLVSIGNVLQLLPEMVQYQTTIINLLAQQSFPFVPPNRYPTNLPPGNAP</sequence>
<evidence type="ECO:0000313" key="3">
    <source>
        <dbReference type="Proteomes" id="UP001165289"/>
    </source>
</evidence>
<proteinExistence type="predicted"/>
<organism evidence="2 3">
    <name type="scientific">Oopsacas minuta</name>
    <dbReference type="NCBI Taxonomy" id="111878"/>
    <lineage>
        <taxon>Eukaryota</taxon>
        <taxon>Metazoa</taxon>
        <taxon>Porifera</taxon>
        <taxon>Hexactinellida</taxon>
        <taxon>Hexasterophora</taxon>
        <taxon>Lyssacinosida</taxon>
        <taxon>Leucopsacidae</taxon>
        <taxon>Oopsacas</taxon>
    </lineage>
</organism>
<name>A0AAV7K931_9METZ</name>
<protein>
    <submittedName>
        <fullName evidence="2">Uncharacterized protein</fullName>
    </submittedName>
</protein>